<dbReference type="AlphaFoldDB" id="A0A1C7LWS3"/>
<name>A0A1C7LWS3_GRIFR</name>
<comment type="caution">
    <text evidence="1">The sequence shown here is derived from an EMBL/GenBank/DDBJ whole genome shotgun (WGS) entry which is preliminary data.</text>
</comment>
<reference evidence="1 2" key="1">
    <citation type="submission" date="2016-03" db="EMBL/GenBank/DDBJ databases">
        <title>Whole genome sequencing of Grifola frondosa 9006-11.</title>
        <authorList>
            <person name="Min B."/>
            <person name="Park H."/>
            <person name="Kim J.-G."/>
            <person name="Cho H."/>
            <person name="Oh Y.-L."/>
            <person name="Kong W.-S."/>
            <person name="Choi I.-G."/>
        </authorList>
    </citation>
    <scope>NUCLEOTIDE SEQUENCE [LARGE SCALE GENOMIC DNA]</scope>
    <source>
        <strain evidence="1 2">9006-11</strain>
    </source>
</reference>
<protein>
    <submittedName>
        <fullName evidence="1">Cytosolic Fe-S cluster assembly factor NAR1</fullName>
    </submittedName>
</protein>
<dbReference type="OrthoDB" id="10253113at2759"/>
<keyword evidence="2" id="KW-1185">Reference proteome</keyword>
<proteinExistence type="predicted"/>
<gene>
    <name evidence="1" type="primary">NAR1_0</name>
    <name evidence="1" type="ORF">A0H81_12766</name>
</gene>
<dbReference type="EMBL" id="LUGG01000025">
    <property type="protein sequence ID" value="OBZ67264.1"/>
    <property type="molecule type" value="Genomic_DNA"/>
</dbReference>
<organism evidence="1 2">
    <name type="scientific">Grifola frondosa</name>
    <name type="common">Maitake</name>
    <name type="synonym">Polyporus frondosus</name>
    <dbReference type="NCBI Taxonomy" id="5627"/>
    <lineage>
        <taxon>Eukaryota</taxon>
        <taxon>Fungi</taxon>
        <taxon>Dikarya</taxon>
        <taxon>Basidiomycota</taxon>
        <taxon>Agaricomycotina</taxon>
        <taxon>Agaricomycetes</taxon>
        <taxon>Polyporales</taxon>
        <taxon>Grifolaceae</taxon>
        <taxon>Grifola</taxon>
    </lineage>
</organism>
<accession>A0A1C7LWS3</accession>
<sequence length="175" mass="18797">MKTLTDLNDFITPSQACIKPVEQTNGVKPLDLELPPPKYKLIRADHTTKSPRRLKSSKSVNGAKRKLETAQISLNDCLACSCGSACISGCVSGCITSAESVLITLQSHTEVLNFLAHNPDPLCDNTKLASLAPPSPPAARTRGLPQPATCAGILHARARVQTCLRHDIRKAHRIA</sequence>
<dbReference type="InterPro" id="IPR050340">
    <property type="entry name" value="Cytosolic_Fe-S_CAF"/>
</dbReference>
<dbReference type="STRING" id="5627.A0A1C7LWS3"/>
<evidence type="ECO:0000313" key="1">
    <source>
        <dbReference type="EMBL" id="OBZ67264.1"/>
    </source>
</evidence>
<evidence type="ECO:0000313" key="2">
    <source>
        <dbReference type="Proteomes" id="UP000092993"/>
    </source>
</evidence>
<dbReference type="PANTHER" id="PTHR11615">
    <property type="entry name" value="NITRATE, FORMATE, IRON DEHYDROGENASE"/>
    <property type="match status" value="1"/>
</dbReference>
<dbReference type="Proteomes" id="UP000092993">
    <property type="component" value="Unassembled WGS sequence"/>
</dbReference>